<evidence type="ECO:0000313" key="6">
    <source>
        <dbReference type="Proteomes" id="UP000076400"/>
    </source>
</evidence>
<organism evidence="5 6">
    <name type="scientific">Oceanibaculum pacificum</name>
    <dbReference type="NCBI Taxonomy" id="580166"/>
    <lineage>
        <taxon>Bacteria</taxon>
        <taxon>Pseudomonadati</taxon>
        <taxon>Pseudomonadota</taxon>
        <taxon>Alphaproteobacteria</taxon>
        <taxon>Rhodospirillales</taxon>
        <taxon>Oceanibaculaceae</taxon>
        <taxon>Oceanibaculum</taxon>
    </lineage>
</organism>
<feature type="domain" description="Methyltransferase type 11" evidence="4">
    <location>
        <begin position="34"/>
        <end position="126"/>
    </location>
</feature>
<dbReference type="InterPro" id="IPR013216">
    <property type="entry name" value="Methyltransf_11"/>
</dbReference>
<dbReference type="OrthoDB" id="1853779at2"/>
<dbReference type="PANTHER" id="PTHR43464:SF19">
    <property type="entry name" value="UBIQUINONE BIOSYNTHESIS O-METHYLTRANSFERASE, MITOCHONDRIAL"/>
    <property type="match status" value="1"/>
</dbReference>
<dbReference type="STRING" id="580166.AUP43_15310"/>
<dbReference type="SUPFAM" id="SSF53335">
    <property type="entry name" value="S-adenosyl-L-methionine-dependent methyltransferases"/>
    <property type="match status" value="1"/>
</dbReference>
<keyword evidence="3" id="KW-0949">S-adenosyl-L-methionine</keyword>
<evidence type="ECO:0000256" key="3">
    <source>
        <dbReference type="ARBA" id="ARBA00022691"/>
    </source>
</evidence>
<protein>
    <submittedName>
        <fullName evidence="5">Methyltransferase</fullName>
    </submittedName>
</protein>
<dbReference type="InterPro" id="IPR029063">
    <property type="entry name" value="SAM-dependent_MTases_sf"/>
</dbReference>
<gene>
    <name evidence="5" type="ORF">AUP43_15310</name>
</gene>
<keyword evidence="1 5" id="KW-0489">Methyltransferase</keyword>
<evidence type="ECO:0000259" key="4">
    <source>
        <dbReference type="Pfam" id="PF08241"/>
    </source>
</evidence>
<dbReference type="GO" id="GO:0008757">
    <property type="term" value="F:S-adenosylmethionine-dependent methyltransferase activity"/>
    <property type="evidence" value="ECO:0007669"/>
    <property type="project" value="InterPro"/>
</dbReference>
<reference evidence="5 6" key="1">
    <citation type="submission" date="2015-12" db="EMBL/GenBank/DDBJ databases">
        <title>Genome sequence of Oceanibaculum pacificum MCCC 1A02656.</title>
        <authorList>
            <person name="Lu L."/>
            <person name="Lai Q."/>
            <person name="Shao Z."/>
            <person name="Qian P."/>
        </authorList>
    </citation>
    <scope>NUCLEOTIDE SEQUENCE [LARGE SCALE GENOMIC DNA]</scope>
    <source>
        <strain evidence="5 6">MCCC 1A02656</strain>
    </source>
</reference>
<dbReference type="AlphaFoldDB" id="A0A154V6L4"/>
<dbReference type="Gene3D" id="3.40.50.150">
    <property type="entry name" value="Vaccinia Virus protein VP39"/>
    <property type="match status" value="1"/>
</dbReference>
<sequence length="237" mass="25683">MAAVEDTMWWYRALHFGALDRLEKAALPARAAVLDAGCGTGGFLARLAAARPDLDLHGLEYNAEAAQVAAAKSPARIATGTINALPYDTGRFDAIVSHDVLCHGGVDEAAALAELRRCLKPGGSLFLSLPAYRWMASAHDRHVNNVHRYDAGEVRAMLAAAGVAVRQAGYWNAFLFPLMLAHRLTAGRHQDSSDVKAFPAWQDRLFFGVTEAERKLARMGLTLPFGGSVWVWAVKES</sequence>
<proteinExistence type="predicted"/>
<dbReference type="GO" id="GO:0032259">
    <property type="term" value="P:methylation"/>
    <property type="evidence" value="ECO:0007669"/>
    <property type="project" value="UniProtKB-KW"/>
</dbReference>
<dbReference type="EMBL" id="LPXN01000181">
    <property type="protein sequence ID" value="KZC97010.1"/>
    <property type="molecule type" value="Genomic_DNA"/>
</dbReference>
<comment type="caution">
    <text evidence="5">The sequence shown here is derived from an EMBL/GenBank/DDBJ whole genome shotgun (WGS) entry which is preliminary data.</text>
</comment>
<evidence type="ECO:0000256" key="1">
    <source>
        <dbReference type="ARBA" id="ARBA00022603"/>
    </source>
</evidence>
<name>A0A154V6L4_9PROT</name>
<dbReference type="CDD" id="cd02440">
    <property type="entry name" value="AdoMet_MTases"/>
    <property type="match status" value="1"/>
</dbReference>
<dbReference type="Pfam" id="PF08241">
    <property type="entry name" value="Methyltransf_11"/>
    <property type="match status" value="1"/>
</dbReference>
<keyword evidence="6" id="KW-1185">Reference proteome</keyword>
<evidence type="ECO:0000256" key="2">
    <source>
        <dbReference type="ARBA" id="ARBA00022679"/>
    </source>
</evidence>
<accession>A0A154V6L4</accession>
<keyword evidence="2 5" id="KW-0808">Transferase</keyword>
<dbReference type="Proteomes" id="UP000076400">
    <property type="component" value="Unassembled WGS sequence"/>
</dbReference>
<dbReference type="PANTHER" id="PTHR43464">
    <property type="entry name" value="METHYLTRANSFERASE"/>
    <property type="match status" value="1"/>
</dbReference>
<evidence type="ECO:0000313" key="5">
    <source>
        <dbReference type="EMBL" id="KZC97010.1"/>
    </source>
</evidence>